<dbReference type="RefSeq" id="WP_198477926.1">
    <property type="nucleotide sequence ID" value="NZ_JADGMQ010000016.1"/>
</dbReference>
<sequence>MAATPPIGHGLSGFALGVHDLQVGKVELAGPAIGAYWTHYSPSGGYLDGVVQWNWMKAYAHSDFGTRMSTRGTGFTASLEAGQPFVIADGWQLEPQAQIIYQTVSFRDSYDAFTTLAWDEDDAVTGRLGMRLQYTSKDGETVWQPYVKANLWHSFSGTDHTILGPTTLDTRFGGTSLELGAGLTARLTDTFSLYGHVDHRWSISGGGRGSATGGAVGLRVNW</sequence>
<organism evidence="2 3">
    <name type="scientific">Aquamicrobium zhengzhouense</name>
    <dbReference type="NCBI Taxonomy" id="2781738"/>
    <lineage>
        <taxon>Bacteria</taxon>
        <taxon>Pseudomonadati</taxon>
        <taxon>Pseudomonadota</taxon>
        <taxon>Alphaproteobacteria</taxon>
        <taxon>Hyphomicrobiales</taxon>
        <taxon>Phyllobacteriaceae</taxon>
        <taxon>Aquamicrobium</taxon>
    </lineage>
</organism>
<evidence type="ECO:0000259" key="1">
    <source>
        <dbReference type="PROSITE" id="PS51208"/>
    </source>
</evidence>
<dbReference type="PANTHER" id="PTHR35037">
    <property type="entry name" value="C-TERMINAL REGION OF AIDA-LIKE PROTEIN"/>
    <property type="match status" value="1"/>
</dbReference>
<reference evidence="2 3" key="1">
    <citation type="submission" date="2020-10" db="EMBL/GenBank/DDBJ databases">
        <title>Aquamicrobium zhengzhouensis sp. nov., a exopolysaccharide producing bacterium isolated from farmland soil.</title>
        <authorList>
            <person name="Wang X."/>
        </authorList>
    </citation>
    <scope>NUCLEOTIDE SEQUENCE [LARGE SCALE GENOMIC DNA]</scope>
    <source>
        <strain evidence="3">cd-1</strain>
    </source>
</reference>
<protein>
    <submittedName>
        <fullName evidence="2">Autotransporter outer membrane beta-barrel domain-containing protein</fullName>
    </submittedName>
</protein>
<feature type="domain" description="Autotransporter" evidence="1">
    <location>
        <begin position="1"/>
        <end position="222"/>
    </location>
</feature>
<dbReference type="Pfam" id="PF03797">
    <property type="entry name" value="Autotransporter"/>
    <property type="match status" value="1"/>
</dbReference>
<dbReference type="Proteomes" id="UP000601789">
    <property type="component" value="Unassembled WGS sequence"/>
</dbReference>
<dbReference type="PROSITE" id="PS51208">
    <property type="entry name" value="AUTOTRANSPORTER"/>
    <property type="match status" value="1"/>
</dbReference>
<dbReference type="PRINTS" id="PR01484">
    <property type="entry name" value="PRTACTNFAMLY"/>
</dbReference>
<dbReference type="Gene3D" id="2.40.128.130">
    <property type="entry name" value="Autotransporter beta-domain"/>
    <property type="match status" value="1"/>
</dbReference>
<comment type="caution">
    <text evidence="2">The sequence shown here is derived from an EMBL/GenBank/DDBJ whole genome shotgun (WGS) entry which is preliminary data.</text>
</comment>
<dbReference type="InterPro" id="IPR036709">
    <property type="entry name" value="Autotransporte_beta_dom_sf"/>
</dbReference>
<dbReference type="InterPro" id="IPR006315">
    <property type="entry name" value="OM_autotransptr_brl_dom"/>
</dbReference>
<accession>A0ABS0SGF3</accession>
<dbReference type="InterPro" id="IPR003991">
    <property type="entry name" value="Pertactin_virulence_factor"/>
</dbReference>
<dbReference type="EMBL" id="JADGMQ010000016">
    <property type="protein sequence ID" value="MBI1622385.1"/>
    <property type="molecule type" value="Genomic_DNA"/>
</dbReference>
<dbReference type="InterPro" id="IPR051551">
    <property type="entry name" value="Autotransporter_adhesion"/>
</dbReference>
<name>A0ABS0SGF3_9HYPH</name>
<evidence type="ECO:0000313" key="3">
    <source>
        <dbReference type="Proteomes" id="UP000601789"/>
    </source>
</evidence>
<dbReference type="NCBIfam" id="TIGR01414">
    <property type="entry name" value="autotrans_barl"/>
    <property type="match status" value="1"/>
</dbReference>
<dbReference type="InterPro" id="IPR005546">
    <property type="entry name" value="Autotransporte_beta"/>
</dbReference>
<dbReference type="SUPFAM" id="SSF103515">
    <property type="entry name" value="Autotransporter"/>
    <property type="match status" value="1"/>
</dbReference>
<gene>
    <name evidence="2" type="ORF">IOD40_17125</name>
</gene>
<proteinExistence type="predicted"/>
<evidence type="ECO:0000313" key="2">
    <source>
        <dbReference type="EMBL" id="MBI1622385.1"/>
    </source>
</evidence>
<keyword evidence="3" id="KW-1185">Reference proteome</keyword>
<dbReference type="PANTHER" id="PTHR35037:SF3">
    <property type="entry name" value="C-TERMINAL REGION OF AIDA-LIKE PROTEIN"/>
    <property type="match status" value="1"/>
</dbReference>
<dbReference type="SMART" id="SM00869">
    <property type="entry name" value="Autotransporter"/>
    <property type="match status" value="1"/>
</dbReference>